<proteinExistence type="predicted"/>
<accession>A0A412ZBX0</accession>
<dbReference type="Proteomes" id="UP000284543">
    <property type="component" value="Unassembled WGS sequence"/>
</dbReference>
<gene>
    <name evidence="1" type="ORF">DWW02_07950</name>
</gene>
<reference evidence="1 2" key="1">
    <citation type="submission" date="2018-08" db="EMBL/GenBank/DDBJ databases">
        <title>A genome reference for cultivated species of the human gut microbiota.</title>
        <authorList>
            <person name="Zou Y."/>
            <person name="Xue W."/>
            <person name="Luo G."/>
        </authorList>
    </citation>
    <scope>NUCLEOTIDE SEQUENCE [LARGE SCALE GENOMIC DNA]</scope>
    <source>
        <strain evidence="1 2">AF14-18</strain>
    </source>
</reference>
<evidence type="ECO:0000313" key="1">
    <source>
        <dbReference type="EMBL" id="RGV77584.1"/>
    </source>
</evidence>
<evidence type="ECO:0000313" key="2">
    <source>
        <dbReference type="Proteomes" id="UP000284543"/>
    </source>
</evidence>
<protein>
    <submittedName>
        <fullName evidence="1">Uncharacterized protein</fullName>
    </submittedName>
</protein>
<dbReference type="AlphaFoldDB" id="A0A412ZBX0"/>
<name>A0A412ZBX0_9FIRM</name>
<comment type="caution">
    <text evidence="1">The sequence shown here is derived from an EMBL/GenBank/DDBJ whole genome shotgun (WGS) entry which is preliminary data.</text>
</comment>
<sequence>MIIKKIEEILQMQTFGMYYKACYQWAKLFEYIDMAWIYCPESGRGGELDMVADFYLPDQDAYFIVDLGRPGRGYTNCKELSGKLKRLIVLGGLDGRFRVFENGEDYSKVESVLCQCVSCGRYFFMNEPGSYECRVCGKYDGDHHLSRWIDGCENVFADVPSDCDWLFKKTRGL</sequence>
<dbReference type="RefSeq" id="WP_118018147.1">
    <property type="nucleotide sequence ID" value="NZ_QRZM01000002.1"/>
</dbReference>
<organism evidence="1 2">
    <name type="scientific">Enterocloster bolteae</name>
    <dbReference type="NCBI Taxonomy" id="208479"/>
    <lineage>
        <taxon>Bacteria</taxon>
        <taxon>Bacillati</taxon>
        <taxon>Bacillota</taxon>
        <taxon>Clostridia</taxon>
        <taxon>Lachnospirales</taxon>
        <taxon>Lachnospiraceae</taxon>
        <taxon>Enterocloster</taxon>
    </lineage>
</organism>
<dbReference type="EMBL" id="QRZM01000002">
    <property type="protein sequence ID" value="RGV77584.1"/>
    <property type="molecule type" value="Genomic_DNA"/>
</dbReference>